<dbReference type="Gene3D" id="3.40.50.720">
    <property type="entry name" value="NAD(P)-binding Rossmann-like Domain"/>
    <property type="match status" value="1"/>
</dbReference>
<dbReference type="SUPFAM" id="SSF51735">
    <property type="entry name" value="NAD(P)-binding Rossmann-fold domains"/>
    <property type="match status" value="1"/>
</dbReference>
<keyword evidence="1" id="KW-0596">Phosphopantetheine</keyword>
<gene>
    <name evidence="4" type="ORF">NWP17_12355</name>
</gene>
<dbReference type="SMART" id="SM01294">
    <property type="entry name" value="PKS_PP_betabranch"/>
    <property type="match status" value="1"/>
</dbReference>
<dbReference type="InterPro" id="IPR013120">
    <property type="entry name" value="FAR_NAD-bd"/>
</dbReference>
<dbReference type="PROSITE" id="PS50075">
    <property type="entry name" value="CARRIER"/>
    <property type="match status" value="1"/>
</dbReference>
<dbReference type="EMBL" id="JANQDH010000082">
    <property type="protein sequence ID" value="MDH6061217.1"/>
    <property type="molecule type" value="Genomic_DNA"/>
</dbReference>
<dbReference type="AlphaFoldDB" id="A0AA43GUB3"/>
<sequence>MINTTETIQHWLVDNIANVLDLETTEIDVNQDLETYNIDSTKAIILVSTLEKKLGLNLSPVLLWHYPNIKSLAQYLAHDLESSLENPKNLNNHSLINLDHEIELDPTILPSQPPEFCNTEPKQIFLTGGTGFLGAFLIWELLQTTKADIYCLVRADNTPEGKKKLQNNLIKYKTWSSEFNSRLIPVIGDLSQPLLGISPQQFYLLANHIDIIYHSGAMLNYVYPYSALKPTNVFGTQEILRLACAVRVKPVHYISSIAVWESKAYANQVVEEDNQLNHWQTIYLGYSQSKWVAEKIVQLARHRGLPVTIHRPPLIGGHSQTGISNPNDFINLMLKGCLQMGIFPDLDYMLDISPVDYVSKAIVYLSKQPQSIGKAFHLQHPHPISFKDLFNWLQQFSHSLKIVPYKKWQSELAHNVTDTSHPLYTLRPFLLEQWSEQQLTIPELYLQGTRANITCNQTLKALAGSHITCPPIDTKLLTLYTLYLNSLH</sequence>
<dbReference type="Pfam" id="PF07993">
    <property type="entry name" value="NAD_binding_4"/>
    <property type="match status" value="1"/>
</dbReference>
<dbReference type="InterPro" id="IPR036291">
    <property type="entry name" value="NAD(P)-bd_dom_sf"/>
</dbReference>
<dbReference type="SMART" id="SM00823">
    <property type="entry name" value="PKS_PP"/>
    <property type="match status" value="1"/>
</dbReference>
<dbReference type="Gene3D" id="1.10.1200.10">
    <property type="entry name" value="ACP-like"/>
    <property type="match status" value="1"/>
</dbReference>
<accession>A0AA43GUB3</accession>
<keyword evidence="2" id="KW-0597">Phosphoprotein</keyword>
<dbReference type="SUPFAM" id="SSF47336">
    <property type="entry name" value="ACP-like"/>
    <property type="match status" value="1"/>
</dbReference>
<dbReference type="InterPro" id="IPR020806">
    <property type="entry name" value="PKS_PP-bd"/>
</dbReference>
<comment type="caution">
    <text evidence="4">The sequence shown here is derived from an EMBL/GenBank/DDBJ whole genome shotgun (WGS) entry which is preliminary data.</text>
</comment>
<evidence type="ECO:0000259" key="3">
    <source>
        <dbReference type="PROSITE" id="PS50075"/>
    </source>
</evidence>
<dbReference type="RefSeq" id="WP_280655202.1">
    <property type="nucleotide sequence ID" value="NZ_JANQDH010000082.1"/>
</dbReference>
<dbReference type="InterPro" id="IPR010080">
    <property type="entry name" value="Thioester_reductase-like_dom"/>
</dbReference>
<name>A0AA43GUB3_9CYAN</name>
<feature type="domain" description="Carrier" evidence="3">
    <location>
        <begin position="3"/>
        <end position="80"/>
    </location>
</feature>
<dbReference type="Proteomes" id="UP001159387">
    <property type="component" value="Unassembled WGS sequence"/>
</dbReference>
<proteinExistence type="predicted"/>
<dbReference type="CDD" id="cd05235">
    <property type="entry name" value="SDR_e1"/>
    <property type="match status" value="1"/>
</dbReference>
<evidence type="ECO:0000313" key="4">
    <source>
        <dbReference type="EMBL" id="MDH6061217.1"/>
    </source>
</evidence>
<dbReference type="PANTHER" id="PTHR44845">
    <property type="entry name" value="CARRIER DOMAIN-CONTAINING PROTEIN"/>
    <property type="match status" value="1"/>
</dbReference>
<dbReference type="InterPro" id="IPR036736">
    <property type="entry name" value="ACP-like_sf"/>
</dbReference>
<dbReference type="Pfam" id="PF00550">
    <property type="entry name" value="PP-binding"/>
    <property type="match status" value="1"/>
</dbReference>
<reference evidence="4 5" key="1">
    <citation type="journal article" date="2023" name="J. Phycol.">
        <title>Chrysosporum ovalisporum is synonymous with the true-branching cyanobacterium Umezakia natans (Nostocales/Aphanizomenonaceae).</title>
        <authorList>
            <person name="McGregor G.B."/>
            <person name="Sendall B.C."/>
            <person name="Niiyama Y."/>
            <person name="Tuji A."/>
            <person name="Willis A."/>
        </authorList>
    </citation>
    <scope>NUCLEOTIDE SEQUENCE [LARGE SCALE GENOMIC DNA]</scope>
    <source>
        <strain evidence="4 5">ANA360D</strain>
    </source>
</reference>
<dbReference type="GO" id="GO:0031177">
    <property type="term" value="F:phosphopantetheine binding"/>
    <property type="evidence" value="ECO:0007669"/>
    <property type="project" value="InterPro"/>
</dbReference>
<organism evidence="4 5">
    <name type="scientific">Chrysosporum bergii ANA360D</name>
    <dbReference type="NCBI Taxonomy" id="617107"/>
    <lineage>
        <taxon>Bacteria</taxon>
        <taxon>Bacillati</taxon>
        <taxon>Cyanobacteriota</taxon>
        <taxon>Cyanophyceae</taxon>
        <taxon>Nostocales</taxon>
        <taxon>Nodulariaceae</taxon>
        <taxon>Chrysosporum</taxon>
    </lineage>
</organism>
<protein>
    <submittedName>
        <fullName evidence="4">Thioester reductase domain-containing protein</fullName>
    </submittedName>
</protein>
<evidence type="ECO:0000313" key="5">
    <source>
        <dbReference type="Proteomes" id="UP001159387"/>
    </source>
</evidence>
<evidence type="ECO:0000256" key="2">
    <source>
        <dbReference type="ARBA" id="ARBA00022553"/>
    </source>
</evidence>
<dbReference type="NCBIfam" id="TIGR01746">
    <property type="entry name" value="Thioester-redct"/>
    <property type="match status" value="1"/>
</dbReference>
<dbReference type="InterPro" id="IPR009081">
    <property type="entry name" value="PP-bd_ACP"/>
</dbReference>
<keyword evidence="5" id="KW-1185">Reference proteome</keyword>
<evidence type="ECO:0000256" key="1">
    <source>
        <dbReference type="ARBA" id="ARBA00022450"/>
    </source>
</evidence>
<dbReference type="PANTHER" id="PTHR44845:SF6">
    <property type="entry name" value="BETA-ALANINE-ACTIVATING ENZYME"/>
    <property type="match status" value="1"/>
</dbReference>